<evidence type="ECO:0000256" key="1">
    <source>
        <dbReference type="SAM" id="MobiDB-lite"/>
    </source>
</evidence>
<reference evidence="4" key="1">
    <citation type="submission" date="2023-07" db="EMBL/GenBank/DDBJ databases">
        <title>Whole genome shotgun sequence of Streptomyces achromogenes subsp. rubradiris NBRC 14000.</title>
        <authorList>
            <person name="Komaki H."/>
            <person name="Tamura T."/>
        </authorList>
    </citation>
    <scope>NUCLEOTIDE SEQUENCE [LARGE SCALE GENOMIC DNA]</scope>
    <source>
        <strain evidence="4">NBRC 14000</strain>
    </source>
</reference>
<evidence type="ECO:0000313" key="3">
    <source>
        <dbReference type="EMBL" id="GHI54675.1"/>
    </source>
</evidence>
<gene>
    <name evidence="3" type="ORF">Srubr_45210</name>
</gene>
<dbReference type="InterPro" id="IPR036086">
    <property type="entry name" value="ParB/Sulfiredoxin_sf"/>
</dbReference>
<feature type="region of interest" description="Disordered" evidence="1">
    <location>
        <begin position="1"/>
        <end position="64"/>
    </location>
</feature>
<feature type="compositionally biased region" description="Low complexity" evidence="1">
    <location>
        <begin position="276"/>
        <end position="295"/>
    </location>
</feature>
<name>A0ABQ3RFQ9_STRRR</name>
<dbReference type="InterPro" id="IPR003115">
    <property type="entry name" value="ParB_N"/>
</dbReference>
<dbReference type="EMBL" id="BNEA01000015">
    <property type="protein sequence ID" value="GHI54675.1"/>
    <property type="molecule type" value="Genomic_DNA"/>
</dbReference>
<comment type="caution">
    <text evidence="3">The sequence shown here is derived from an EMBL/GenBank/DDBJ whole genome shotgun (WGS) entry which is preliminary data.</text>
</comment>
<dbReference type="SUPFAM" id="SSF110849">
    <property type="entry name" value="ParB/Sulfiredoxin"/>
    <property type="match status" value="1"/>
</dbReference>
<feature type="compositionally biased region" description="Basic and acidic residues" evidence="1">
    <location>
        <begin position="296"/>
        <end position="306"/>
    </location>
</feature>
<feature type="domain" description="ParB-like N-terminal" evidence="2">
    <location>
        <begin position="75"/>
        <end position="158"/>
    </location>
</feature>
<keyword evidence="4" id="KW-1185">Reference proteome</keyword>
<sequence length="398" mass="42669">MRERAGREAAIGEAERRAAVPRGRAQGGNVHTADAEKVSSAGKGSLPEAGPAPHRAESASSVAAEVRRGLGGRVEEVAVGRLRPAASPRRCLDPGHVETLAALDDPYPPVVVHAATGQVIDGLHRLEAALRRGDRTIAVRYFDGGPDEAYVYAVHANTAHGLPLSLAERRTAALRILRSRPAWSDRRIAAVAGLSARVVAELRATRAPAGDRPAVRVGRDDRARPVDPRRGRELAARLLREQPDASLRTIAGQAGVSPGTVRDVRARLNRGEDPVPARQRGRRPAPVAAPAPLRSAEARKPPDDVPAEKHADFQAALRALRQDPSLRFTEVGRFLLRMLEPQVPLATQQQRILHSVPGHCAPLLSAAARAYADSLRRFADRLESEVAVTGPDEVPRAS</sequence>
<accession>A0ABQ3RFQ9</accession>
<protein>
    <recommendedName>
        <fullName evidence="2">ParB-like N-terminal domain-containing protein</fullName>
    </recommendedName>
</protein>
<organism evidence="3 4">
    <name type="scientific">Streptomyces rubradiris</name>
    <name type="common">Streptomyces achromogenes subsp. rubradiris</name>
    <dbReference type="NCBI Taxonomy" id="285531"/>
    <lineage>
        <taxon>Bacteria</taxon>
        <taxon>Bacillati</taxon>
        <taxon>Actinomycetota</taxon>
        <taxon>Actinomycetes</taxon>
        <taxon>Kitasatosporales</taxon>
        <taxon>Streptomycetaceae</taxon>
        <taxon>Streptomyces</taxon>
    </lineage>
</organism>
<evidence type="ECO:0000259" key="2">
    <source>
        <dbReference type="SMART" id="SM00470"/>
    </source>
</evidence>
<feature type="region of interest" description="Disordered" evidence="1">
    <location>
        <begin position="267"/>
        <end position="306"/>
    </location>
</feature>
<dbReference type="SMART" id="SM00470">
    <property type="entry name" value="ParB"/>
    <property type="match status" value="1"/>
</dbReference>
<proteinExistence type="predicted"/>
<dbReference type="Proteomes" id="UP000646738">
    <property type="component" value="Unassembled WGS sequence"/>
</dbReference>
<evidence type="ECO:0000313" key="4">
    <source>
        <dbReference type="Proteomes" id="UP000646738"/>
    </source>
</evidence>